<dbReference type="PANTHER" id="PTHR21234">
    <property type="entry name" value="PURINE NUCLEOSIDE PHOSPHORYLASE"/>
    <property type="match status" value="1"/>
</dbReference>
<evidence type="ECO:0000259" key="2">
    <source>
        <dbReference type="Pfam" id="PF01048"/>
    </source>
</evidence>
<dbReference type="InterPro" id="IPR035994">
    <property type="entry name" value="Nucleoside_phosphorylase_sf"/>
</dbReference>
<dbReference type="Proteomes" id="UP000192721">
    <property type="component" value="Unassembled WGS sequence"/>
</dbReference>
<protein>
    <submittedName>
        <fullName evidence="3">Phosphorylase</fullName>
    </submittedName>
</protein>
<dbReference type="CDD" id="cd09008">
    <property type="entry name" value="MTAN"/>
    <property type="match status" value="1"/>
</dbReference>
<dbReference type="PANTHER" id="PTHR21234:SF42">
    <property type="entry name" value="PHOSPHORYLASE SUPERFAMILY PROTEIN"/>
    <property type="match status" value="1"/>
</dbReference>
<keyword evidence="1" id="KW-0732">Signal</keyword>
<feature type="chain" id="PRO_5011986262" evidence="1">
    <location>
        <begin position="22"/>
        <end position="303"/>
    </location>
</feature>
<organism evidence="3 4">
    <name type="scientific">Chromobacterium haemolyticum</name>
    <dbReference type="NCBI Taxonomy" id="394935"/>
    <lineage>
        <taxon>Bacteria</taxon>
        <taxon>Pseudomonadati</taxon>
        <taxon>Pseudomonadota</taxon>
        <taxon>Betaproteobacteria</taxon>
        <taxon>Neisseriales</taxon>
        <taxon>Chromobacteriaceae</taxon>
        <taxon>Chromobacterium</taxon>
    </lineage>
</organism>
<name>A0A1W0CKE6_9NEIS</name>
<dbReference type="Gene3D" id="3.40.50.1580">
    <property type="entry name" value="Nucleoside phosphorylase domain"/>
    <property type="match status" value="1"/>
</dbReference>
<evidence type="ECO:0000313" key="4">
    <source>
        <dbReference type="Proteomes" id="UP000192721"/>
    </source>
</evidence>
<evidence type="ECO:0000256" key="1">
    <source>
        <dbReference type="SAM" id="SignalP"/>
    </source>
</evidence>
<evidence type="ECO:0000313" key="3">
    <source>
        <dbReference type="EMBL" id="OQS35042.1"/>
    </source>
</evidence>
<dbReference type="GO" id="GO:0003824">
    <property type="term" value="F:catalytic activity"/>
    <property type="evidence" value="ECO:0007669"/>
    <property type="project" value="InterPro"/>
</dbReference>
<dbReference type="AlphaFoldDB" id="A0A1W0CKE6"/>
<sequence length="303" mass="32581">MKSFKVQLVSALLALSAAVHAAPVLDATTRTAVVSAFGPEETLLLSQASDKREYRVNGVRFATAQLEGQPVLLFMSGVSMGNAAMNTQLALDRFNVSRIVFSGIAGGVDDRLRIGDVAVPRRWGNYAEAIYARETAPGRYAPPPYADPAARANYGMIHPRDVKLATADGGSETRFWFEVDPELLRLAKDLPADILRGCDAAKRCLSAPPRIVAGGNGLSGPIFMDNAGYRDYLAKTYQAQVVDMETAAVAQVAHANRVPFIAFRSLSDLAGGSEHTNEMDTFMQIAADNAANTVRALLRALKH</sequence>
<reference evidence="3 4" key="1">
    <citation type="submission" date="2017-02" db="EMBL/GenBank/DDBJ databases">
        <title>Chromobacterium haemolyticum H5244.</title>
        <authorList>
            <person name="Gulvik C.A."/>
        </authorList>
    </citation>
    <scope>NUCLEOTIDE SEQUENCE [LARGE SCALE GENOMIC DNA]</scope>
    <source>
        <strain evidence="3 4">H5244</strain>
    </source>
</reference>
<accession>A0A1W0CKE6</accession>
<dbReference type="EMBL" id="MUKV01000029">
    <property type="protein sequence ID" value="OQS35042.1"/>
    <property type="molecule type" value="Genomic_DNA"/>
</dbReference>
<feature type="domain" description="Nucleoside phosphorylase" evidence="2">
    <location>
        <begin position="31"/>
        <end position="299"/>
    </location>
</feature>
<dbReference type="SUPFAM" id="SSF53167">
    <property type="entry name" value="Purine and uridine phosphorylases"/>
    <property type="match status" value="1"/>
</dbReference>
<proteinExistence type="predicted"/>
<gene>
    <name evidence="3" type="ORF">B0T45_17915</name>
</gene>
<dbReference type="InterPro" id="IPR000845">
    <property type="entry name" value="Nucleoside_phosphorylase_d"/>
</dbReference>
<dbReference type="RefSeq" id="WP_081556406.1">
    <property type="nucleotide sequence ID" value="NZ_MUKV01000029.1"/>
</dbReference>
<dbReference type="GO" id="GO:0009116">
    <property type="term" value="P:nucleoside metabolic process"/>
    <property type="evidence" value="ECO:0007669"/>
    <property type="project" value="InterPro"/>
</dbReference>
<comment type="caution">
    <text evidence="3">The sequence shown here is derived from an EMBL/GenBank/DDBJ whole genome shotgun (WGS) entry which is preliminary data.</text>
</comment>
<feature type="signal peptide" evidence="1">
    <location>
        <begin position="1"/>
        <end position="21"/>
    </location>
</feature>
<dbReference type="Pfam" id="PF01048">
    <property type="entry name" value="PNP_UDP_1"/>
    <property type="match status" value="1"/>
</dbReference>